<name>A0AAV7F421_ARIFI</name>
<feature type="compositionally biased region" description="Basic and acidic residues" evidence="8">
    <location>
        <begin position="251"/>
        <end position="265"/>
    </location>
</feature>
<dbReference type="Gene3D" id="3.40.50.2300">
    <property type="match status" value="1"/>
</dbReference>
<sequence>MGEVASSVDGVDELEGGKWSEPPAVRWENFMRRMFLRVLLVEGDDSTRQIISALLRKCNYKVAAVADGLKAWETLQEKACQIDLVLTEVELPSVSGFCLLTMIMEHETCKNIPVIMMSSQDCISMVFKCMMKGAVDFLVKPIRKNELRNLWQHVWRRQSSTGAIKEQQEVNLPLQEKVDAVSENNAASNHSSDNAVCRKKKMEGSDKRSDSQNDWMKFYTPLVQSSCTKPDTDAESTCPQSIQEDLQPPAPDKEEHKTEECEKLDSTLSVSEKAEKVRLPGGAAICNQVTGSSEIIIEGKPLDRGASDEHFRKFSEPCREAIDLIGAIDSRPQCSYVHLEPTYVRDNDNVQNCVNAEHFSVAHNLDAKSTSLPYLELSLMRPQPTASGNNEVEQKHPDAGGPFWNHSNASAFSWYNNKTTPPHNRTTQKQVQSTNYNRELRESSCAPHSPLSNKDPVDVCDSPRIGATLVPVPIRGTGYGTLLQPMFYGQPSPPLWSANPINKSEGFHESSNQSNRKSHHAEETHHGHDQNTCKSIYKPVPWTDQLESDDTRHPTSVNAQSGSSGLCTGSKSYLNSSGCGSVCNGSNRNITPAAAAESGTDEGPLTNDGVRVVDYRSSQREAALTKFRLKRKDRCFEKKVRYQSRKRLAEQRPRVKGQFVRQVQSDP</sequence>
<dbReference type="InterPro" id="IPR001789">
    <property type="entry name" value="Sig_transdc_resp-reg_receiver"/>
</dbReference>
<feature type="domain" description="Response regulatory" evidence="9">
    <location>
        <begin position="37"/>
        <end position="155"/>
    </location>
</feature>
<dbReference type="GO" id="GO:0000160">
    <property type="term" value="P:phosphorelay signal transduction system"/>
    <property type="evidence" value="ECO:0007669"/>
    <property type="project" value="UniProtKB-KW"/>
</dbReference>
<gene>
    <name evidence="11" type="ORF">H6P81_008368</name>
</gene>
<evidence type="ECO:0000256" key="5">
    <source>
        <dbReference type="ARBA" id="ARBA00023242"/>
    </source>
</evidence>
<dbReference type="PROSITE" id="PS51017">
    <property type="entry name" value="CCT"/>
    <property type="match status" value="1"/>
</dbReference>
<comment type="caution">
    <text evidence="6">Lacks conserved residue(s) required for the propagation of feature annotation.</text>
</comment>
<feature type="compositionally biased region" description="Polar residues" evidence="8">
    <location>
        <begin position="554"/>
        <end position="566"/>
    </location>
</feature>
<dbReference type="SMART" id="SM00448">
    <property type="entry name" value="REC"/>
    <property type="match status" value="1"/>
</dbReference>
<comment type="caution">
    <text evidence="11">The sequence shown here is derived from an EMBL/GenBank/DDBJ whole genome shotgun (WGS) entry which is preliminary data.</text>
</comment>
<feature type="region of interest" description="Disordered" evidence="8">
    <location>
        <begin position="183"/>
        <end position="213"/>
    </location>
</feature>
<evidence type="ECO:0000256" key="2">
    <source>
        <dbReference type="ARBA" id="ARBA00010330"/>
    </source>
</evidence>
<dbReference type="Pfam" id="PF06203">
    <property type="entry name" value="CCT"/>
    <property type="match status" value="1"/>
</dbReference>
<dbReference type="GO" id="GO:0048511">
    <property type="term" value="P:rhythmic process"/>
    <property type="evidence" value="ECO:0007669"/>
    <property type="project" value="UniProtKB-KW"/>
</dbReference>
<proteinExistence type="inferred from homology"/>
<feature type="region of interest" description="Disordered" evidence="8">
    <location>
        <begin position="646"/>
        <end position="667"/>
    </location>
</feature>
<feature type="domain" description="CCT" evidence="10">
    <location>
        <begin position="620"/>
        <end position="662"/>
    </location>
</feature>
<feature type="compositionally biased region" description="Basic and acidic residues" evidence="8">
    <location>
        <begin position="202"/>
        <end position="211"/>
    </location>
</feature>
<feature type="compositionally biased region" description="Polar residues" evidence="8">
    <location>
        <begin position="420"/>
        <end position="437"/>
    </location>
</feature>
<protein>
    <submittedName>
        <fullName evidence="11">Uncharacterized protein</fullName>
    </submittedName>
</protein>
<keyword evidence="3" id="KW-0902">Two-component regulatory system</keyword>
<dbReference type="GO" id="GO:0009736">
    <property type="term" value="P:cytokinin-activated signaling pathway"/>
    <property type="evidence" value="ECO:0007669"/>
    <property type="project" value="InterPro"/>
</dbReference>
<dbReference type="InterPro" id="IPR011006">
    <property type="entry name" value="CheY-like_superfamily"/>
</dbReference>
<dbReference type="PROSITE" id="PS50110">
    <property type="entry name" value="RESPONSE_REGULATORY"/>
    <property type="match status" value="1"/>
</dbReference>
<dbReference type="GO" id="GO:0005634">
    <property type="term" value="C:nucleus"/>
    <property type="evidence" value="ECO:0007669"/>
    <property type="project" value="UniProtKB-SubCell"/>
</dbReference>
<dbReference type="Pfam" id="PF00072">
    <property type="entry name" value="Response_reg"/>
    <property type="match status" value="1"/>
</dbReference>
<feature type="compositionally biased region" description="Low complexity" evidence="8">
    <location>
        <begin position="183"/>
        <end position="195"/>
    </location>
</feature>
<evidence type="ECO:0000256" key="6">
    <source>
        <dbReference type="PROSITE-ProRule" id="PRU00169"/>
    </source>
</evidence>
<dbReference type="PANTHER" id="PTHR43874:SF146">
    <property type="entry name" value="TWO-COMPONENT RESPONSE REGULATOR-LIKE APRR9"/>
    <property type="match status" value="1"/>
</dbReference>
<dbReference type="SUPFAM" id="SSF52172">
    <property type="entry name" value="CheY-like"/>
    <property type="match status" value="1"/>
</dbReference>
<keyword evidence="5 7" id="KW-0539">Nucleus</keyword>
<feature type="region of interest" description="Disordered" evidence="8">
    <location>
        <begin position="497"/>
        <end position="566"/>
    </location>
</feature>
<evidence type="ECO:0000259" key="10">
    <source>
        <dbReference type="PROSITE" id="PS51017"/>
    </source>
</evidence>
<comment type="similarity">
    <text evidence="2">Belongs to the ARR-like family.</text>
</comment>
<evidence type="ECO:0000313" key="12">
    <source>
        <dbReference type="Proteomes" id="UP000825729"/>
    </source>
</evidence>
<feature type="region of interest" description="Disordered" evidence="8">
    <location>
        <begin position="420"/>
        <end position="458"/>
    </location>
</feature>
<evidence type="ECO:0000256" key="1">
    <source>
        <dbReference type="ARBA" id="ARBA00004123"/>
    </source>
</evidence>
<evidence type="ECO:0000313" key="11">
    <source>
        <dbReference type="EMBL" id="KAG9455464.1"/>
    </source>
</evidence>
<dbReference type="EMBL" id="JAINDJ010000003">
    <property type="protein sequence ID" value="KAG9455464.1"/>
    <property type="molecule type" value="Genomic_DNA"/>
</dbReference>
<comment type="subcellular location">
    <subcellularLocation>
        <location evidence="1 7">Nucleus</location>
    </subcellularLocation>
</comment>
<reference evidence="11 12" key="1">
    <citation type="submission" date="2021-07" db="EMBL/GenBank/DDBJ databases">
        <title>The Aristolochia fimbriata genome: insights into angiosperm evolution, floral development and chemical biosynthesis.</title>
        <authorList>
            <person name="Jiao Y."/>
        </authorList>
    </citation>
    <scope>NUCLEOTIDE SEQUENCE [LARGE SCALE GENOMIC DNA]</scope>
    <source>
        <strain evidence="11">IBCAS-2021</strain>
        <tissue evidence="11">Leaf</tissue>
    </source>
</reference>
<evidence type="ECO:0000256" key="4">
    <source>
        <dbReference type="ARBA" id="ARBA00023108"/>
    </source>
</evidence>
<organism evidence="11 12">
    <name type="scientific">Aristolochia fimbriata</name>
    <name type="common">White veined hardy Dutchman's pipe vine</name>
    <dbReference type="NCBI Taxonomy" id="158543"/>
    <lineage>
        <taxon>Eukaryota</taxon>
        <taxon>Viridiplantae</taxon>
        <taxon>Streptophyta</taxon>
        <taxon>Embryophyta</taxon>
        <taxon>Tracheophyta</taxon>
        <taxon>Spermatophyta</taxon>
        <taxon>Magnoliopsida</taxon>
        <taxon>Magnoliidae</taxon>
        <taxon>Piperales</taxon>
        <taxon>Aristolochiaceae</taxon>
        <taxon>Aristolochia</taxon>
    </lineage>
</organism>
<accession>A0AAV7F421</accession>
<dbReference type="AlphaFoldDB" id="A0AAV7F421"/>
<evidence type="ECO:0000256" key="8">
    <source>
        <dbReference type="SAM" id="MobiDB-lite"/>
    </source>
</evidence>
<keyword evidence="4" id="KW-0090">Biological rhythms</keyword>
<feature type="compositionally biased region" description="Basic and acidic residues" evidence="8">
    <location>
        <begin position="520"/>
        <end position="531"/>
    </location>
</feature>
<evidence type="ECO:0000256" key="3">
    <source>
        <dbReference type="ARBA" id="ARBA00023012"/>
    </source>
</evidence>
<dbReference type="Proteomes" id="UP000825729">
    <property type="component" value="Unassembled WGS sequence"/>
</dbReference>
<evidence type="ECO:0000259" key="9">
    <source>
        <dbReference type="PROSITE" id="PS50110"/>
    </source>
</evidence>
<dbReference type="InterPro" id="IPR010402">
    <property type="entry name" value="CCT_domain"/>
</dbReference>
<dbReference type="InterPro" id="IPR045279">
    <property type="entry name" value="ARR-like"/>
</dbReference>
<evidence type="ECO:0000256" key="7">
    <source>
        <dbReference type="PROSITE-ProRule" id="PRU00357"/>
    </source>
</evidence>
<feature type="region of interest" description="Disordered" evidence="8">
    <location>
        <begin position="226"/>
        <end position="266"/>
    </location>
</feature>
<keyword evidence="12" id="KW-1185">Reference proteome</keyword>
<dbReference type="PANTHER" id="PTHR43874">
    <property type="entry name" value="TWO-COMPONENT RESPONSE REGULATOR"/>
    <property type="match status" value="1"/>
</dbReference>
<feature type="compositionally biased region" description="Polar residues" evidence="8">
    <location>
        <begin position="226"/>
        <end position="244"/>
    </location>
</feature>